<dbReference type="Pfam" id="PF09423">
    <property type="entry name" value="PhoD"/>
    <property type="match status" value="1"/>
</dbReference>
<dbReference type="InterPro" id="IPR018946">
    <property type="entry name" value="PhoD-like_MPP"/>
</dbReference>
<protein>
    <recommendedName>
        <fullName evidence="1">PhoD-like phosphatase metallophosphatase domain-containing protein</fullName>
    </recommendedName>
</protein>
<proteinExistence type="predicted"/>
<dbReference type="RefSeq" id="WP_038463368.1">
    <property type="nucleotide sequence ID" value="NZ_CP008941.1"/>
</dbReference>
<dbReference type="STRING" id="91604.ID47_02310"/>
<accession>A0A077ARI6</accession>
<dbReference type="AlphaFoldDB" id="A0A077ARI6"/>
<organism evidence="2 3">
    <name type="scientific">Candidatus Odyssella acanthamoebae</name>
    <dbReference type="NCBI Taxonomy" id="91604"/>
    <lineage>
        <taxon>Bacteria</taxon>
        <taxon>Pseudomonadati</taxon>
        <taxon>Pseudomonadota</taxon>
        <taxon>Alphaproteobacteria</taxon>
        <taxon>Holosporales</taxon>
        <taxon>Candidatus Paracaedibacteraceae</taxon>
        <taxon>Candidatus Odyssella</taxon>
    </lineage>
</organism>
<sequence>MFTINFGEKPMIRQLRHCAFIASLTYSCLATAVDTDDILELTLEKPKAVIMGEVAKDRIRFNVCANPTSELCYGALQYRLAGEEDWENTITFPLARSQHYSDAVDIKELKPENKYEYRIGTFHIRDQSILPNVKLIWNDQSNPNYEQDIFYSYEDFVGKKDLSFLFGSCQYDGPLLDKLEKSPLALLNLLMKIKPLRNIGFFTKLTKLPGYKSKISNTQLGIMIELLALAEQEGTFIRTDDSEIFKTIREYAEKNNIQLRGFMDMGDTYYRDWLNIYGGAQNTEEVYALILNAITTAGRYEIQKTMPTLVQIDDHAFKDNFTRNDLIGQNYSLFADSCWRMADMVQRQMNIYDPETKQIGYRWSETSLWGLPVFIGDFRSEMIPGLAKISTAQQTALEKFLIKWGSYPKVILSQVPIGPDDTSKDTSDKWGDAGYQITRNKILNYLYSNKIKNTFWLGGDIHSGLFADVVHTSKPINENSLRSFPRVTDETESEVSMKNIVLAEAVASPFNWPIQFESMVLDPFIPLGESDKGHFCVVNQSSLVKKNHGGIFKLSDDGMKVEIALLTNSPDNPSGEVVLKKVYQLVPYESKM</sequence>
<gene>
    <name evidence="2" type="ORF">ID47_02310</name>
</gene>
<dbReference type="InterPro" id="IPR038607">
    <property type="entry name" value="PhoD-like_sf"/>
</dbReference>
<reference evidence="2 3" key="1">
    <citation type="submission" date="2014-07" db="EMBL/GenBank/DDBJ databases">
        <title>Comparative genomic insights into amoeba endosymbionts belonging to the families of Holosporaceae and Candidatus Midichloriaceae within Rickettsiales.</title>
        <authorList>
            <person name="Wang Z."/>
            <person name="Wu M."/>
        </authorList>
    </citation>
    <scope>NUCLEOTIDE SEQUENCE [LARGE SCALE GENOMIC DNA]</scope>
    <source>
        <strain evidence="2">PRA3</strain>
    </source>
</reference>
<dbReference type="Proteomes" id="UP000028926">
    <property type="component" value="Chromosome"/>
</dbReference>
<evidence type="ECO:0000313" key="2">
    <source>
        <dbReference type="EMBL" id="AIK95817.1"/>
    </source>
</evidence>
<keyword evidence="3" id="KW-1185">Reference proteome</keyword>
<feature type="domain" description="PhoD-like phosphatase metallophosphatase" evidence="1">
    <location>
        <begin position="393"/>
        <end position="471"/>
    </location>
</feature>
<dbReference type="KEGG" id="paca:ID47_02310"/>
<dbReference type="Gene3D" id="3.60.21.70">
    <property type="entry name" value="PhoD-like phosphatase"/>
    <property type="match status" value="1"/>
</dbReference>
<evidence type="ECO:0000313" key="3">
    <source>
        <dbReference type="Proteomes" id="UP000028926"/>
    </source>
</evidence>
<dbReference type="eggNOG" id="COG3540">
    <property type="taxonomic scope" value="Bacteria"/>
</dbReference>
<dbReference type="EMBL" id="CP008941">
    <property type="protein sequence ID" value="AIK95817.1"/>
    <property type="molecule type" value="Genomic_DNA"/>
</dbReference>
<name>A0A077ARI6_9PROT</name>
<evidence type="ECO:0000259" key="1">
    <source>
        <dbReference type="Pfam" id="PF09423"/>
    </source>
</evidence>
<dbReference type="HOGENOM" id="CLU_460568_0_0_5"/>